<dbReference type="EMBL" id="ASHX02000001">
    <property type="protein sequence ID" value="OEJ93190.1"/>
    <property type="molecule type" value="Genomic_DNA"/>
</dbReference>
<dbReference type="RefSeq" id="WP_051204018.1">
    <property type="nucleotide sequence ID" value="NZ_ASHX02000001.1"/>
</dbReference>
<accession>A0A1D3DLJ8</accession>
<dbReference type="STRING" id="1306406.J116_000500"/>
<evidence type="ECO:0000256" key="3">
    <source>
        <dbReference type="ARBA" id="ARBA00023163"/>
    </source>
</evidence>
<dbReference type="PROSITE" id="PS50977">
    <property type="entry name" value="HTH_TETR_2"/>
    <property type="match status" value="1"/>
</dbReference>
<dbReference type="SUPFAM" id="SSF48498">
    <property type="entry name" value="Tetracyclin repressor-like, C-terminal domain"/>
    <property type="match status" value="1"/>
</dbReference>
<dbReference type="Pfam" id="PF13305">
    <property type="entry name" value="TetR_C_33"/>
    <property type="match status" value="1"/>
</dbReference>
<organism evidence="6 7">
    <name type="scientific">Streptomyces thermolilacinus SPC6</name>
    <dbReference type="NCBI Taxonomy" id="1306406"/>
    <lineage>
        <taxon>Bacteria</taxon>
        <taxon>Bacillati</taxon>
        <taxon>Actinomycetota</taxon>
        <taxon>Actinomycetes</taxon>
        <taxon>Kitasatosporales</taxon>
        <taxon>Streptomycetaceae</taxon>
        <taxon>Streptomyces</taxon>
    </lineage>
</organism>
<comment type="caution">
    <text evidence="6">The sequence shown here is derived from an EMBL/GenBank/DDBJ whole genome shotgun (WGS) entry which is preliminary data.</text>
</comment>
<keyword evidence="7" id="KW-1185">Reference proteome</keyword>
<dbReference type="InterPro" id="IPR025996">
    <property type="entry name" value="MT1864/Rv1816-like_C"/>
</dbReference>
<evidence type="ECO:0000256" key="4">
    <source>
        <dbReference type="PROSITE-ProRule" id="PRU00335"/>
    </source>
</evidence>
<protein>
    <recommendedName>
        <fullName evidence="5">HTH tetR-type domain-containing protein</fullName>
    </recommendedName>
</protein>
<dbReference type="Gene3D" id="1.10.357.10">
    <property type="entry name" value="Tetracycline Repressor, domain 2"/>
    <property type="match status" value="1"/>
</dbReference>
<sequence length="243" mass="26812">MSAGGRRARLRAEMSAEVRAAARAVIVESGVESLTLTEVARRVGVTPAALYHHFERGLPDIVARVADDIVDELVDELSQAAARYPRDNFAMRMVAPSRVLRSWAIGRRREFCFLFGTPARAAGDAHAALTTRWVRRLAGVWGPVFAELWAARRYPVPTGALEPRLRRQMGDYVRDTGVDLPPEAAAVMLGCWRSLYGQVAIEAFGHFSPLFGDQQPMFELLMRDIVGGLDLIDQYEPPAAPAP</sequence>
<dbReference type="GO" id="GO:0003677">
    <property type="term" value="F:DNA binding"/>
    <property type="evidence" value="ECO:0007669"/>
    <property type="project" value="UniProtKB-UniRule"/>
</dbReference>
<gene>
    <name evidence="6" type="ORF">J116_000500</name>
</gene>
<evidence type="ECO:0000256" key="2">
    <source>
        <dbReference type="ARBA" id="ARBA00023125"/>
    </source>
</evidence>
<feature type="DNA-binding region" description="H-T-H motif" evidence="4">
    <location>
        <begin position="35"/>
        <end position="54"/>
    </location>
</feature>
<feature type="domain" description="HTH tetR-type" evidence="5">
    <location>
        <begin position="12"/>
        <end position="72"/>
    </location>
</feature>
<evidence type="ECO:0000256" key="1">
    <source>
        <dbReference type="ARBA" id="ARBA00023015"/>
    </source>
</evidence>
<dbReference type="InterPro" id="IPR009057">
    <property type="entry name" value="Homeodomain-like_sf"/>
</dbReference>
<dbReference type="AlphaFoldDB" id="A0A1D3DLJ8"/>
<evidence type="ECO:0000313" key="7">
    <source>
        <dbReference type="Proteomes" id="UP000095329"/>
    </source>
</evidence>
<dbReference type="eggNOG" id="COG1309">
    <property type="taxonomic scope" value="Bacteria"/>
</dbReference>
<dbReference type="InterPro" id="IPR036271">
    <property type="entry name" value="Tet_transcr_reg_TetR-rel_C_sf"/>
</dbReference>
<proteinExistence type="predicted"/>
<dbReference type="Proteomes" id="UP000095329">
    <property type="component" value="Unassembled WGS sequence"/>
</dbReference>
<name>A0A1D3DLJ8_9ACTN</name>
<keyword evidence="1" id="KW-0805">Transcription regulation</keyword>
<dbReference type="SUPFAM" id="SSF46689">
    <property type="entry name" value="Homeodomain-like"/>
    <property type="match status" value="1"/>
</dbReference>
<keyword evidence="3" id="KW-0804">Transcription</keyword>
<dbReference type="Pfam" id="PF00440">
    <property type="entry name" value="TetR_N"/>
    <property type="match status" value="1"/>
</dbReference>
<keyword evidence="2 4" id="KW-0238">DNA-binding</keyword>
<dbReference type="InterPro" id="IPR001647">
    <property type="entry name" value="HTH_TetR"/>
</dbReference>
<reference evidence="6 7" key="1">
    <citation type="journal article" date="2013" name="Genome Announc.">
        <title>Genome Sequence of Streptomyces violaceusniger Strain SPC6, a Halotolerant Streptomycete That Exhibits Rapid Growth and Development.</title>
        <authorList>
            <person name="Chen X."/>
            <person name="Zhang B."/>
            <person name="Zhang W."/>
            <person name="Wu X."/>
            <person name="Zhang M."/>
            <person name="Chen T."/>
            <person name="Liu G."/>
            <person name="Dyson P."/>
        </authorList>
    </citation>
    <scope>NUCLEOTIDE SEQUENCE [LARGE SCALE GENOMIC DNA]</scope>
    <source>
        <strain evidence="6 7">SPC6</strain>
    </source>
</reference>
<evidence type="ECO:0000313" key="6">
    <source>
        <dbReference type="EMBL" id="OEJ93190.1"/>
    </source>
</evidence>
<evidence type="ECO:0000259" key="5">
    <source>
        <dbReference type="PROSITE" id="PS50977"/>
    </source>
</evidence>